<feature type="transmembrane region" description="Helical" evidence="4">
    <location>
        <begin position="32"/>
        <end position="53"/>
    </location>
</feature>
<keyword evidence="4" id="KW-1133">Transmembrane helix</keyword>
<keyword evidence="4" id="KW-0472">Membrane</keyword>
<reference evidence="6" key="1">
    <citation type="submission" date="2019-08" db="EMBL/GenBank/DDBJ databases">
        <authorList>
            <person name="Kucharzyk K."/>
            <person name="Murdoch R.W."/>
            <person name="Higgins S."/>
            <person name="Loffler F."/>
        </authorList>
    </citation>
    <scope>NUCLEOTIDE SEQUENCE</scope>
</reference>
<protein>
    <recommendedName>
        <fullName evidence="5">Histidine kinase/HSP90-like ATPase domain-containing protein</fullName>
    </recommendedName>
</protein>
<feature type="transmembrane region" description="Helical" evidence="4">
    <location>
        <begin position="148"/>
        <end position="166"/>
    </location>
</feature>
<sequence length="422" mass="44248">MGVVENDRAPRWWLRIATLGTDGHDPRDDAELALGVIFIVLGAGVVIQALLAMPAGAPLSTVRTGYVSLTLAMSVAVVGFCAATLRRGAVPASWGWVILVLAVGSMPVFTAIMPASELLGSWTVSVFAFAQLSVAAAGVWVRSVPRTVLLSLAVAAYYSWLLLAAGGPYGQVSVVVNALNYPVFALTISLVSQYWRVLARRSYDAHQAALLATRQMELDRYRMTVHDTSGILCLLGDETTPPEVLPAVRRQALAEANRLRHYLTRSPAGAGDAGMPGSGRARLGDVLGEAVAGFGDLPLELSTALGGDAVVAEADAVAVQLAVETLLHNIRRHAEASTVWVHADRAGDRWEVVIRDDGVGFTAGPETYGFGLRTQVLAALSERGITVDIEAAPGEGCAVTLSGPVAAPASRTGGGAGRRDRP</sequence>
<evidence type="ECO:0000259" key="5">
    <source>
        <dbReference type="Pfam" id="PF02518"/>
    </source>
</evidence>
<dbReference type="PANTHER" id="PTHR24421">
    <property type="entry name" value="NITRATE/NITRITE SENSOR PROTEIN NARX-RELATED"/>
    <property type="match status" value="1"/>
</dbReference>
<dbReference type="AlphaFoldDB" id="A0A644YRZ2"/>
<dbReference type="GO" id="GO:0016301">
    <property type="term" value="F:kinase activity"/>
    <property type="evidence" value="ECO:0007669"/>
    <property type="project" value="UniProtKB-KW"/>
</dbReference>
<dbReference type="Pfam" id="PF02518">
    <property type="entry name" value="HATPase_c"/>
    <property type="match status" value="1"/>
</dbReference>
<dbReference type="InterPro" id="IPR003594">
    <property type="entry name" value="HATPase_dom"/>
</dbReference>
<evidence type="ECO:0000313" key="6">
    <source>
        <dbReference type="EMBL" id="MPM31286.1"/>
    </source>
</evidence>
<feature type="domain" description="Histidine kinase/HSP90-like ATPase" evidence="5">
    <location>
        <begin position="315"/>
        <end position="404"/>
    </location>
</feature>
<evidence type="ECO:0000256" key="1">
    <source>
        <dbReference type="ARBA" id="ARBA00022679"/>
    </source>
</evidence>
<dbReference type="InterPro" id="IPR050482">
    <property type="entry name" value="Sensor_HK_TwoCompSys"/>
</dbReference>
<evidence type="ECO:0000256" key="2">
    <source>
        <dbReference type="ARBA" id="ARBA00022777"/>
    </source>
</evidence>
<keyword evidence="1" id="KW-0808">Transferase</keyword>
<dbReference type="GO" id="GO:0000160">
    <property type="term" value="P:phosphorelay signal transduction system"/>
    <property type="evidence" value="ECO:0007669"/>
    <property type="project" value="UniProtKB-KW"/>
</dbReference>
<name>A0A644YRZ2_9ZZZZ</name>
<dbReference type="CDD" id="cd16917">
    <property type="entry name" value="HATPase_UhpB-NarQ-NarX-like"/>
    <property type="match status" value="1"/>
</dbReference>
<feature type="transmembrane region" description="Helical" evidence="4">
    <location>
        <begin position="65"/>
        <end position="85"/>
    </location>
</feature>
<comment type="caution">
    <text evidence="6">The sequence shown here is derived from an EMBL/GenBank/DDBJ whole genome shotgun (WGS) entry which is preliminary data.</text>
</comment>
<organism evidence="6">
    <name type="scientific">bioreactor metagenome</name>
    <dbReference type="NCBI Taxonomy" id="1076179"/>
    <lineage>
        <taxon>unclassified sequences</taxon>
        <taxon>metagenomes</taxon>
        <taxon>ecological metagenomes</taxon>
    </lineage>
</organism>
<keyword evidence="4" id="KW-0812">Transmembrane</keyword>
<accession>A0A644YRZ2</accession>
<dbReference type="EMBL" id="VSSQ01006028">
    <property type="protein sequence ID" value="MPM31286.1"/>
    <property type="molecule type" value="Genomic_DNA"/>
</dbReference>
<evidence type="ECO:0000256" key="4">
    <source>
        <dbReference type="SAM" id="Phobius"/>
    </source>
</evidence>
<dbReference type="SUPFAM" id="SSF55874">
    <property type="entry name" value="ATPase domain of HSP90 chaperone/DNA topoisomerase II/histidine kinase"/>
    <property type="match status" value="1"/>
</dbReference>
<feature type="region of interest" description="Disordered" evidence="3">
    <location>
        <begin position="403"/>
        <end position="422"/>
    </location>
</feature>
<keyword evidence="2" id="KW-0418">Kinase</keyword>
<gene>
    <name evidence="6" type="ORF">SDC9_77841</name>
</gene>
<dbReference type="InterPro" id="IPR036890">
    <property type="entry name" value="HATPase_C_sf"/>
</dbReference>
<proteinExistence type="predicted"/>
<feature type="transmembrane region" description="Helical" evidence="4">
    <location>
        <begin position="92"/>
        <end position="113"/>
    </location>
</feature>
<evidence type="ECO:0000256" key="3">
    <source>
        <dbReference type="SAM" id="MobiDB-lite"/>
    </source>
</evidence>
<feature type="transmembrane region" description="Helical" evidence="4">
    <location>
        <begin position="172"/>
        <end position="191"/>
    </location>
</feature>
<dbReference type="Gene3D" id="3.30.565.10">
    <property type="entry name" value="Histidine kinase-like ATPase, C-terminal domain"/>
    <property type="match status" value="1"/>
</dbReference>
<feature type="transmembrane region" description="Helical" evidence="4">
    <location>
        <begin position="119"/>
        <end position="141"/>
    </location>
</feature>